<dbReference type="InterPro" id="IPR040125">
    <property type="entry name" value="Squalene_monox"/>
</dbReference>
<keyword evidence="6 9" id="KW-0274">FAD</keyword>
<dbReference type="Pfam" id="PF08491">
    <property type="entry name" value="SE"/>
    <property type="match status" value="1"/>
</dbReference>
<dbReference type="PANTHER" id="PTHR10835:SF0">
    <property type="entry name" value="SQUALENE MONOOXYGENASE"/>
    <property type="match status" value="1"/>
</dbReference>
<protein>
    <recommendedName>
        <fullName evidence="4 9">Squalene monooxygenase</fullName>
        <ecNumber evidence="4 9">1.14.14.17</ecNumber>
    </recommendedName>
</protein>
<comment type="subcellular location">
    <subcellularLocation>
        <location evidence="9">Endoplasmic reticulum membrane</location>
        <topology evidence="9">Multi-pass membrane protein</topology>
    </subcellularLocation>
    <subcellularLocation>
        <location evidence="2">Microsome membrane</location>
        <topology evidence="2">Multi-pass membrane protein</topology>
    </subcellularLocation>
</comment>
<evidence type="ECO:0000256" key="1">
    <source>
        <dbReference type="ARBA" id="ARBA00001974"/>
    </source>
</evidence>
<evidence type="ECO:0000256" key="8">
    <source>
        <dbReference type="ARBA" id="ARBA00023136"/>
    </source>
</evidence>
<dbReference type="EC" id="1.14.14.17" evidence="4 9"/>
<evidence type="ECO:0000256" key="5">
    <source>
        <dbReference type="ARBA" id="ARBA00022630"/>
    </source>
</evidence>
<dbReference type="UniPathway" id="UPA00767">
    <property type="reaction ID" value="UER00752"/>
</dbReference>
<evidence type="ECO:0000256" key="9">
    <source>
        <dbReference type="RuleBase" id="RU367121"/>
    </source>
</evidence>
<reference evidence="11 12" key="1">
    <citation type="submission" date="2018-08" db="EMBL/GenBank/DDBJ databases">
        <title>Genome and evolution of the arbuscular mycorrhizal fungus Diversispora epigaea (formerly Glomus versiforme) and its bacterial endosymbionts.</title>
        <authorList>
            <person name="Sun X."/>
            <person name="Fei Z."/>
            <person name="Harrison M."/>
        </authorList>
    </citation>
    <scope>NUCLEOTIDE SEQUENCE [LARGE SCALE GENOMIC DNA]</scope>
    <source>
        <strain evidence="11 12">IT104</strain>
    </source>
</reference>
<dbReference type="GO" id="GO:0005789">
    <property type="term" value="C:endoplasmic reticulum membrane"/>
    <property type="evidence" value="ECO:0007669"/>
    <property type="project" value="UniProtKB-SubCell"/>
</dbReference>
<evidence type="ECO:0000313" key="11">
    <source>
        <dbReference type="EMBL" id="RHZ87491.1"/>
    </source>
</evidence>
<accession>A0A397JHI4</accession>
<comment type="function">
    <text evidence="9">Catalyzes the stereospecific oxidation of squalene to (S)-2,3-epoxysqualene, and is considered to be a rate-limiting enzyme in steroid biosynthesis.</text>
</comment>
<feature type="transmembrane region" description="Helical" evidence="9">
    <location>
        <begin position="285"/>
        <end position="304"/>
    </location>
</feature>
<dbReference type="InterPro" id="IPR013698">
    <property type="entry name" value="Squalene_epoxidase"/>
</dbReference>
<evidence type="ECO:0000313" key="12">
    <source>
        <dbReference type="Proteomes" id="UP000266861"/>
    </source>
</evidence>
<keyword evidence="7 9" id="KW-0560">Oxidoreductase</keyword>
<evidence type="ECO:0000256" key="6">
    <source>
        <dbReference type="ARBA" id="ARBA00022827"/>
    </source>
</evidence>
<name>A0A397JHI4_9GLOM</name>
<feature type="transmembrane region" description="Helical" evidence="9">
    <location>
        <begin position="316"/>
        <end position="335"/>
    </location>
</feature>
<feature type="domain" description="Squalene epoxidase" evidence="10">
    <location>
        <begin position="40"/>
        <end position="316"/>
    </location>
</feature>
<keyword evidence="9" id="KW-0256">Endoplasmic reticulum</keyword>
<dbReference type="GO" id="GO:0004506">
    <property type="term" value="F:squalene monooxygenase activity"/>
    <property type="evidence" value="ECO:0007669"/>
    <property type="project" value="UniProtKB-UniRule"/>
</dbReference>
<keyword evidence="8 9" id="KW-0472">Membrane</keyword>
<keyword evidence="9" id="KW-0812">Transmembrane</keyword>
<evidence type="ECO:0000256" key="7">
    <source>
        <dbReference type="ARBA" id="ARBA00023002"/>
    </source>
</evidence>
<proteinExistence type="inferred from homology"/>
<dbReference type="InterPro" id="IPR036188">
    <property type="entry name" value="FAD/NAD-bd_sf"/>
</dbReference>
<dbReference type="PANTHER" id="PTHR10835">
    <property type="entry name" value="SQUALENE MONOOXYGENASE"/>
    <property type="match status" value="1"/>
</dbReference>
<comment type="similarity">
    <text evidence="3 9">Belongs to the squalene monooxygenase family.</text>
</comment>
<dbReference type="Proteomes" id="UP000266861">
    <property type="component" value="Unassembled WGS sequence"/>
</dbReference>
<evidence type="ECO:0000256" key="4">
    <source>
        <dbReference type="ARBA" id="ARBA00012312"/>
    </source>
</evidence>
<dbReference type="OrthoDB" id="1678617at2759"/>
<dbReference type="AlphaFoldDB" id="A0A397JHI4"/>
<keyword evidence="12" id="KW-1185">Reference proteome</keyword>
<evidence type="ECO:0000256" key="2">
    <source>
        <dbReference type="ARBA" id="ARBA00004154"/>
    </source>
</evidence>
<evidence type="ECO:0000259" key="10">
    <source>
        <dbReference type="Pfam" id="PF08491"/>
    </source>
</evidence>
<keyword evidence="5 9" id="KW-0285">Flavoprotein</keyword>
<dbReference type="GO" id="GO:0006696">
    <property type="term" value="P:ergosterol biosynthetic process"/>
    <property type="evidence" value="ECO:0007669"/>
    <property type="project" value="TreeGrafter"/>
</dbReference>
<gene>
    <name evidence="11" type="ORF">Glove_34g118</name>
</gene>
<dbReference type="GO" id="GO:0050660">
    <property type="term" value="F:flavin adenine dinucleotide binding"/>
    <property type="evidence" value="ECO:0007669"/>
    <property type="project" value="UniProtKB-UniRule"/>
</dbReference>
<comment type="caution">
    <text evidence="11">The sequence shown here is derived from an EMBL/GenBank/DDBJ whole genome shotgun (WGS) entry which is preliminary data.</text>
</comment>
<comment type="cofactor">
    <cofactor evidence="1 9">
        <name>FAD</name>
        <dbReference type="ChEBI" id="CHEBI:57692"/>
    </cofactor>
</comment>
<dbReference type="Gene3D" id="3.50.50.60">
    <property type="entry name" value="FAD/NAD(P)-binding domain"/>
    <property type="match status" value="1"/>
</dbReference>
<dbReference type="SUPFAM" id="SSF51905">
    <property type="entry name" value="FAD/NAD(P)-binding domain"/>
    <property type="match status" value="1"/>
</dbReference>
<comment type="catalytic activity">
    <reaction evidence="9">
        <text>squalene + reduced [NADPH--hemoprotein reductase] + O2 = (S)-2,3-epoxysqualene + oxidized [NADPH--hemoprotein reductase] + H2O + H(+)</text>
        <dbReference type="Rhea" id="RHEA:25282"/>
        <dbReference type="Rhea" id="RHEA-COMP:11964"/>
        <dbReference type="Rhea" id="RHEA-COMP:11965"/>
        <dbReference type="ChEBI" id="CHEBI:15377"/>
        <dbReference type="ChEBI" id="CHEBI:15378"/>
        <dbReference type="ChEBI" id="CHEBI:15379"/>
        <dbReference type="ChEBI" id="CHEBI:15440"/>
        <dbReference type="ChEBI" id="CHEBI:15441"/>
        <dbReference type="ChEBI" id="CHEBI:57618"/>
        <dbReference type="ChEBI" id="CHEBI:58210"/>
        <dbReference type="EC" id="1.14.14.17"/>
    </reaction>
</comment>
<sequence>MTNCQGSTAGEIIRCSATDRVLGVICAPRDERKTSMKFLAPLTIVADGCFSKYRKDFIHREIQVKSNFVGFIMKDSVLPYQNHGLVTIGKIAPILMYQIGTHETRVLIDIPGNLPSNRNGELKEYIEKNVLPFIPLTVQKPFYEALQTERLRSMPNSFLPPSTNVTEGLIMLGDAMNMRHPLTGGGMTVGFKDVFLLSKLLSYEHVPDFNDSGLILAQMQEFHWKRKFHGSTVINVLAQALHALFAAEEDENLNILRDACVEYFKLGGIFTDHPCGLKAGIYPNPFLLITHFFAVAIYGIWKLFTNGTISQIPRNIIKSFMVIYTACVVIFPYLWCEVKF</sequence>
<organism evidence="11 12">
    <name type="scientific">Diversispora epigaea</name>
    <dbReference type="NCBI Taxonomy" id="1348612"/>
    <lineage>
        <taxon>Eukaryota</taxon>
        <taxon>Fungi</taxon>
        <taxon>Fungi incertae sedis</taxon>
        <taxon>Mucoromycota</taxon>
        <taxon>Glomeromycotina</taxon>
        <taxon>Glomeromycetes</taxon>
        <taxon>Diversisporales</taxon>
        <taxon>Diversisporaceae</taxon>
        <taxon>Diversispora</taxon>
    </lineage>
</organism>
<dbReference type="STRING" id="1348612.A0A397JHI4"/>
<evidence type="ECO:0000256" key="3">
    <source>
        <dbReference type="ARBA" id="ARBA00008802"/>
    </source>
</evidence>
<keyword evidence="9" id="KW-1133">Transmembrane helix</keyword>
<dbReference type="EMBL" id="PQFF01000032">
    <property type="protein sequence ID" value="RHZ87491.1"/>
    <property type="molecule type" value="Genomic_DNA"/>
</dbReference>